<dbReference type="EMBL" id="LDPH01000008">
    <property type="protein sequence ID" value="KLV26516.1"/>
    <property type="molecule type" value="Genomic_DNA"/>
</dbReference>
<name>A0A0J1IKP5_NIACI</name>
<organism evidence="2 3">
    <name type="scientific">Niallia circulans</name>
    <name type="common">Bacillus circulans</name>
    <dbReference type="NCBI Taxonomy" id="1397"/>
    <lineage>
        <taxon>Bacteria</taxon>
        <taxon>Bacillati</taxon>
        <taxon>Bacillota</taxon>
        <taxon>Bacilli</taxon>
        <taxon>Bacillales</taxon>
        <taxon>Bacillaceae</taxon>
        <taxon>Niallia</taxon>
    </lineage>
</organism>
<dbReference type="PANTHER" id="PTHR14859">
    <property type="entry name" value="CALCOFLUOR WHITE HYPERSENSITIVE PROTEIN PRECURSOR"/>
    <property type="match status" value="1"/>
</dbReference>
<feature type="domain" description="Endonuclease/exonuclease/phosphatase" evidence="1">
    <location>
        <begin position="19"/>
        <end position="271"/>
    </location>
</feature>
<evidence type="ECO:0000313" key="3">
    <source>
        <dbReference type="Proteomes" id="UP000036045"/>
    </source>
</evidence>
<dbReference type="GO" id="GO:0006506">
    <property type="term" value="P:GPI anchor biosynthetic process"/>
    <property type="evidence" value="ECO:0007669"/>
    <property type="project" value="TreeGrafter"/>
</dbReference>
<dbReference type="RefSeq" id="WP_047941950.1">
    <property type="nucleotide sequence ID" value="NZ_JBCLPU010000006.1"/>
</dbReference>
<dbReference type="InterPro" id="IPR051916">
    <property type="entry name" value="GPI-anchor_lipid_remodeler"/>
</dbReference>
<evidence type="ECO:0000313" key="2">
    <source>
        <dbReference type="EMBL" id="KLV26516.1"/>
    </source>
</evidence>
<keyword evidence="3" id="KW-1185">Reference proteome</keyword>
<accession>A0A0J1IKP5</accession>
<dbReference type="InterPro" id="IPR005135">
    <property type="entry name" value="Endo/exonuclease/phosphatase"/>
</dbReference>
<dbReference type="Proteomes" id="UP000036045">
    <property type="component" value="Unassembled WGS sequence"/>
</dbReference>
<dbReference type="InterPro" id="IPR036691">
    <property type="entry name" value="Endo/exonu/phosph_ase_sf"/>
</dbReference>
<dbReference type="OrthoDB" id="9812537at2"/>
<dbReference type="Gene3D" id="3.60.10.10">
    <property type="entry name" value="Endonuclease/exonuclease/phosphatase"/>
    <property type="match status" value="1"/>
</dbReference>
<dbReference type="AlphaFoldDB" id="A0A0J1IKP5"/>
<dbReference type="SUPFAM" id="SSF56219">
    <property type="entry name" value="DNase I-like"/>
    <property type="match status" value="1"/>
</dbReference>
<proteinExistence type="predicted"/>
<dbReference type="CDD" id="cd09079">
    <property type="entry name" value="RgfB-like"/>
    <property type="match status" value="1"/>
</dbReference>
<dbReference type="PANTHER" id="PTHR14859:SF1">
    <property type="entry name" value="PGAP2-INTERACTING PROTEIN"/>
    <property type="match status" value="1"/>
</dbReference>
<dbReference type="PATRIC" id="fig|1397.4.peg.5398"/>
<gene>
    <name evidence="2" type="ORF">ABW02_10435</name>
</gene>
<dbReference type="GO" id="GO:0016020">
    <property type="term" value="C:membrane"/>
    <property type="evidence" value="ECO:0007669"/>
    <property type="project" value="GOC"/>
</dbReference>
<evidence type="ECO:0000259" key="1">
    <source>
        <dbReference type="Pfam" id="PF03372"/>
    </source>
</evidence>
<sequence>MKLLTLNTHSWIEESPLEKLEAIMEQLLADSYDVISLQEVNQSMDAEEAEVDSFFIAPNQDTVIKKDNFAFLLQQELKKEGLEYYWSWVPSHIGYDQYDEGIAILTRFKVTNARGILLSRKDDYTDYHTRKALEVSFQASERNYLVYGLHLSWWQDETESYPFLYEWNKLVEAWEAEARAGGCILLMGDFNNPAHIEEEGYSVVSKHPYLKDAYLDATVKNGSHTVEKKIDGWENNSDLLRIDYIFVSSNLSVYSYETVFDGRTTPVVSDHFGVKVEIG</sequence>
<dbReference type="GO" id="GO:0003824">
    <property type="term" value="F:catalytic activity"/>
    <property type="evidence" value="ECO:0007669"/>
    <property type="project" value="InterPro"/>
</dbReference>
<comment type="caution">
    <text evidence="2">The sequence shown here is derived from an EMBL/GenBank/DDBJ whole genome shotgun (WGS) entry which is preliminary data.</text>
</comment>
<protein>
    <recommendedName>
        <fullName evidence="1">Endonuclease/exonuclease/phosphatase domain-containing protein</fullName>
    </recommendedName>
</protein>
<reference evidence="2 3" key="1">
    <citation type="submission" date="2015-05" db="EMBL/GenBank/DDBJ databases">
        <title>Whole genome sequence and identification of bacterial endophytes from Costus igneus.</title>
        <authorList>
            <person name="Lee Y.P."/>
            <person name="Gan H.M."/>
            <person name="Eng W."/>
            <person name="Wheatley M.S."/>
            <person name="Caraballo A."/>
            <person name="Polter S."/>
            <person name="Savka M.A."/>
            <person name="Hudson A.O."/>
        </authorList>
    </citation>
    <scope>NUCLEOTIDE SEQUENCE [LARGE SCALE GENOMIC DNA]</scope>
    <source>
        <strain evidence="2 3">RIT379</strain>
    </source>
</reference>
<dbReference type="Pfam" id="PF03372">
    <property type="entry name" value="Exo_endo_phos"/>
    <property type="match status" value="1"/>
</dbReference>